<name>A0ABR4H0A0_9EURO</name>
<feature type="non-terminal residue" evidence="2">
    <location>
        <position position="1"/>
    </location>
</feature>
<gene>
    <name evidence="2" type="ORF">BJX63DRAFT_408718</name>
</gene>
<comment type="caution">
    <text evidence="2">The sequence shown here is derived from an EMBL/GenBank/DDBJ whole genome shotgun (WGS) entry which is preliminary data.</text>
</comment>
<feature type="transmembrane region" description="Helical" evidence="1">
    <location>
        <begin position="21"/>
        <end position="42"/>
    </location>
</feature>
<dbReference type="EMBL" id="JBFXLT010000107">
    <property type="protein sequence ID" value="KAL2808649.1"/>
    <property type="molecule type" value="Genomic_DNA"/>
</dbReference>
<keyword evidence="3" id="KW-1185">Reference proteome</keyword>
<keyword evidence="1" id="KW-0472">Membrane</keyword>
<proteinExistence type="predicted"/>
<keyword evidence="1" id="KW-1133">Transmembrane helix</keyword>
<evidence type="ECO:0000313" key="2">
    <source>
        <dbReference type="EMBL" id="KAL2808649.1"/>
    </source>
</evidence>
<dbReference type="Proteomes" id="UP001610334">
    <property type="component" value="Unassembled WGS sequence"/>
</dbReference>
<accession>A0ABR4H0A0</accession>
<organism evidence="2 3">
    <name type="scientific">Aspergillus granulosus</name>
    <dbReference type="NCBI Taxonomy" id="176169"/>
    <lineage>
        <taxon>Eukaryota</taxon>
        <taxon>Fungi</taxon>
        <taxon>Dikarya</taxon>
        <taxon>Ascomycota</taxon>
        <taxon>Pezizomycotina</taxon>
        <taxon>Eurotiomycetes</taxon>
        <taxon>Eurotiomycetidae</taxon>
        <taxon>Eurotiales</taxon>
        <taxon>Aspergillaceae</taxon>
        <taxon>Aspergillus</taxon>
        <taxon>Aspergillus subgen. Nidulantes</taxon>
    </lineage>
</organism>
<reference evidence="2 3" key="1">
    <citation type="submission" date="2024-07" db="EMBL/GenBank/DDBJ databases">
        <title>Section-level genome sequencing and comparative genomics of Aspergillus sections Usti and Cavernicolus.</title>
        <authorList>
            <consortium name="Lawrence Berkeley National Laboratory"/>
            <person name="Nybo J.L."/>
            <person name="Vesth T.C."/>
            <person name="Theobald S."/>
            <person name="Frisvad J.C."/>
            <person name="Larsen T.O."/>
            <person name="Kjaerboelling I."/>
            <person name="Rothschild-Mancinelli K."/>
            <person name="Lyhne E.K."/>
            <person name="Kogle M.E."/>
            <person name="Barry K."/>
            <person name="Clum A."/>
            <person name="Na H."/>
            <person name="Ledsgaard L."/>
            <person name="Lin J."/>
            <person name="Lipzen A."/>
            <person name="Kuo A."/>
            <person name="Riley R."/>
            <person name="Mondo S."/>
            <person name="Labutti K."/>
            <person name="Haridas S."/>
            <person name="Pangalinan J."/>
            <person name="Salamov A.A."/>
            <person name="Simmons B.A."/>
            <person name="Magnuson J.K."/>
            <person name="Chen J."/>
            <person name="Drula E."/>
            <person name="Henrissat B."/>
            <person name="Wiebenga A."/>
            <person name="Lubbers R.J."/>
            <person name="Gomes A.C."/>
            <person name="Makela M.R."/>
            <person name="Stajich J."/>
            <person name="Grigoriev I.V."/>
            <person name="Mortensen U.H."/>
            <person name="De Vries R.P."/>
            <person name="Baker S.E."/>
            <person name="Andersen M.R."/>
        </authorList>
    </citation>
    <scope>NUCLEOTIDE SEQUENCE [LARGE SCALE GENOMIC DNA]</scope>
    <source>
        <strain evidence="2 3">CBS 588.65</strain>
    </source>
</reference>
<evidence type="ECO:0000313" key="3">
    <source>
        <dbReference type="Proteomes" id="UP001610334"/>
    </source>
</evidence>
<evidence type="ECO:0000256" key="1">
    <source>
        <dbReference type="SAM" id="Phobius"/>
    </source>
</evidence>
<sequence>HTLASGIKVMAENLGRKARRSVFLAVTVWFGYFEFRLGIVPFTGETGRKYRLTAFDKLGLRN</sequence>
<keyword evidence="1" id="KW-0812">Transmembrane</keyword>
<protein>
    <submittedName>
        <fullName evidence="2">Uncharacterized protein</fullName>
    </submittedName>
</protein>